<sequence length="460" mass="51257">MKKLKYLIQYGLKKRLFTKAFYISTAVIGVLLIGITLLPTIILNFTDPNQGELLEDEVLIVNTTTYDVGNADFTNYIITGTNAVINQLGYDNQVSFLRSEDPLDVPSDNYYNEAHSEQALIYIYRVQVRPGDPVNDDLFEVRVKVYNRGINSGLLEVIQMHLSELQRLKYKIDHPQLEPTLIQDLRPEFVVNPNISDGVDQEILAALSPMLIIPIFILITIGLQFVGTEIMEEKSTKAIEIIIASVPPRTHFFAKVLSVMIFLVIQLFIYVLFGMIGYGLNEIIAGGQVSSGGSWNMILGVIAPIVLPTLILTLICSILGALIYCIIGAFVASLAVNQEDYQSIQTPVMMILLFSYMGGIIAGASQFKELLLIFAYVPFSAPLVIPVAFMSGYIGLVEASIGIVILLISTVLLMMVFTPLYRASILSYDQSSLIKRIKNTYKTAKVLKQNQKMHEENHID</sequence>
<evidence type="ECO:0000259" key="6">
    <source>
        <dbReference type="Pfam" id="PF12698"/>
    </source>
</evidence>
<keyword evidence="2 5" id="KW-0812">Transmembrane</keyword>
<evidence type="ECO:0000256" key="4">
    <source>
        <dbReference type="ARBA" id="ARBA00023136"/>
    </source>
</evidence>
<dbReference type="InterPro" id="IPR013525">
    <property type="entry name" value="ABC2_TM"/>
</dbReference>
<evidence type="ECO:0000256" key="2">
    <source>
        <dbReference type="ARBA" id="ARBA00022692"/>
    </source>
</evidence>
<dbReference type="OrthoDB" id="384212at2"/>
<organism evidence="7 8">
    <name type="scientific">Acholeplasma oculi</name>
    <dbReference type="NCBI Taxonomy" id="35623"/>
    <lineage>
        <taxon>Bacteria</taxon>
        <taxon>Bacillati</taxon>
        <taxon>Mycoplasmatota</taxon>
        <taxon>Mollicutes</taxon>
        <taxon>Acholeplasmatales</taxon>
        <taxon>Acholeplasmataceae</taxon>
        <taxon>Acholeplasma</taxon>
    </lineage>
</organism>
<accession>A0A061AHT8</accession>
<dbReference type="PANTHER" id="PTHR43471">
    <property type="entry name" value="ABC TRANSPORTER PERMEASE"/>
    <property type="match status" value="1"/>
</dbReference>
<proteinExistence type="predicted"/>
<feature type="transmembrane region" description="Helical" evidence="5">
    <location>
        <begin position="370"/>
        <end position="394"/>
    </location>
</feature>
<feature type="transmembrane region" description="Helical" evidence="5">
    <location>
        <begin position="21"/>
        <end position="45"/>
    </location>
</feature>
<feature type="transmembrane region" description="Helical" evidence="5">
    <location>
        <begin position="400"/>
        <end position="421"/>
    </location>
</feature>
<feature type="transmembrane region" description="Helical" evidence="5">
    <location>
        <begin position="293"/>
        <end position="314"/>
    </location>
</feature>
<gene>
    <name evidence="7" type="ORF">Aocu_10830</name>
</gene>
<evidence type="ECO:0000256" key="5">
    <source>
        <dbReference type="SAM" id="Phobius"/>
    </source>
</evidence>
<dbReference type="HOGENOM" id="CLU_626462_0_0_14"/>
<dbReference type="InParanoid" id="A0A061AHT8"/>
<protein>
    <submittedName>
        <fullName evidence="7">ABC transporter, permease protein</fullName>
    </submittedName>
</protein>
<dbReference type="RefSeq" id="WP_045749605.1">
    <property type="nucleotide sequence ID" value="NZ_FUZK01000001.1"/>
</dbReference>
<dbReference type="Proteomes" id="UP000032434">
    <property type="component" value="Chromosome 1"/>
</dbReference>
<feature type="transmembrane region" description="Helical" evidence="5">
    <location>
        <begin position="211"/>
        <end position="231"/>
    </location>
</feature>
<comment type="subcellular location">
    <subcellularLocation>
        <location evidence="1">Membrane</location>
        <topology evidence="1">Multi-pass membrane protein</topology>
    </subcellularLocation>
</comment>
<dbReference type="STRING" id="35623.Aocu_10830"/>
<feature type="domain" description="ABC-2 type transporter transmembrane" evidence="6">
    <location>
        <begin position="66"/>
        <end position="415"/>
    </location>
</feature>
<keyword evidence="8" id="KW-1185">Reference proteome</keyword>
<dbReference type="PANTHER" id="PTHR43471:SF3">
    <property type="entry name" value="ABC TRANSPORTER PERMEASE PROTEIN NATB"/>
    <property type="match status" value="1"/>
</dbReference>
<reference evidence="8" key="1">
    <citation type="submission" date="2014-05" db="EMBL/GenBank/DDBJ databases">
        <authorList>
            <person name="Kube M."/>
        </authorList>
    </citation>
    <scope>NUCLEOTIDE SEQUENCE [LARGE SCALE GENOMIC DNA]</scope>
</reference>
<name>A0A061AHT8_9MOLU</name>
<dbReference type="EMBL" id="LK028559">
    <property type="protein sequence ID" value="CDR31156.1"/>
    <property type="molecule type" value="Genomic_DNA"/>
</dbReference>
<feature type="transmembrane region" description="Helical" evidence="5">
    <location>
        <begin position="321"/>
        <end position="338"/>
    </location>
</feature>
<keyword evidence="4 5" id="KW-0472">Membrane</keyword>
<dbReference type="GO" id="GO:0140359">
    <property type="term" value="F:ABC-type transporter activity"/>
    <property type="evidence" value="ECO:0007669"/>
    <property type="project" value="InterPro"/>
</dbReference>
<evidence type="ECO:0000313" key="8">
    <source>
        <dbReference type="Proteomes" id="UP000032434"/>
    </source>
</evidence>
<evidence type="ECO:0000256" key="3">
    <source>
        <dbReference type="ARBA" id="ARBA00022989"/>
    </source>
</evidence>
<dbReference type="Pfam" id="PF12698">
    <property type="entry name" value="ABC2_membrane_3"/>
    <property type="match status" value="1"/>
</dbReference>
<dbReference type="GO" id="GO:0016020">
    <property type="term" value="C:membrane"/>
    <property type="evidence" value="ECO:0007669"/>
    <property type="project" value="UniProtKB-SubCell"/>
</dbReference>
<feature type="transmembrane region" description="Helical" evidence="5">
    <location>
        <begin position="252"/>
        <end position="273"/>
    </location>
</feature>
<dbReference type="PATRIC" id="fig|35623.3.peg.1083"/>
<dbReference type="KEGG" id="aoc:Aocu_10830"/>
<evidence type="ECO:0000313" key="7">
    <source>
        <dbReference type="EMBL" id="CDR31156.1"/>
    </source>
</evidence>
<keyword evidence="3 5" id="KW-1133">Transmembrane helix</keyword>
<feature type="transmembrane region" description="Helical" evidence="5">
    <location>
        <begin position="344"/>
        <end position="363"/>
    </location>
</feature>
<dbReference type="FunCoup" id="A0A061AHT8">
    <property type="interactions" value="6"/>
</dbReference>
<evidence type="ECO:0000256" key="1">
    <source>
        <dbReference type="ARBA" id="ARBA00004141"/>
    </source>
</evidence>
<dbReference type="AlphaFoldDB" id="A0A061AHT8"/>